<evidence type="ECO:0000256" key="1">
    <source>
        <dbReference type="SAM" id="MobiDB-lite"/>
    </source>
</evidence>
<feature type="compositionally biased region" description="Basic and acidic residues" evidence="1">
    <location>
        <begin position="299"/>
        <end position="327"/>
    </location>
</feature>
<reference evidence="2 3" key="1">
    <citation type="journal article" date="2018" name="IMA Fungus">
        <title>IMA Genome-F 9: Draft genome sequence of Annulohypoxylon stygium, Aspergillus mulundensis, Berkeleyomyces basicola (syn. Thielaviopsis basicola), Ceratocystis smalleyi, two Cercospora beticola strains, Coleophoma cylindrospora, Fusarium fracticaudum, Phialophora cf. hyalina, and Morchella septimelata.</title>
        <authorList>
            <person name="Wingfield B.D."/>
            <person name="Bills G.F."/>
            <person name="Dong Y."/>
            <person name="Huang W."/>
            <person name="Nel W.J."/>
            <person name="Swalarsk-Parry B.S."/>
            <person name="Vaghefi N."/>
            <person name="Wilken P.M."/>
            <person name="An Z."/>
            <person name="de Beer Z.W."/>
            <person name="De Vos L."/>
            <person name="Chen L."/>
            <person name="Duong T.A."/>
            <person name="Gao Y."/>
            <person name="Hammerbacher A."/>
            <person name="Kikkert J.R."/>
            <person name="Li Y."/>
            <person name="Li H."/>
            <person name="Li K."/>
            <person name="Li Q."/>
            <person name="Liu X."/>
            <person name="Ma X."/>
            <person name="Naidoo K."/>
            <person name="Pethybridge S.J."/>
            <person name="Sun J."/>
            <person name="Steenkamp E.T."/>
            <person name="van der Nest M.A."/>
            <person name="van Wyk S."/>
            <person name="Wingfield M.J."/>
            <person name="Xiong C."/>
            <person name="Yue Q."/>
            <person name="Zhang X."/>
        </authorList>
    </citation>
    <scope>NUCLEOTIDE SEQUENCE [LARGE SCALE GENOMIC DNA]</scope>
    <source>
        <strain evidence="2 3">DSM 5745</strain>
    </source>
</reference>
<dbReference type="STRING" id="1810919.A0A3D8QVV5"/>
<evidence type="ECO:0000313" key="3">
    <source>
        <dbReference type="Proteomes" id="UP000256690"/>
    </source>
</evidence>
<name>A0A3D8QVV5_9EURO</name>
<accession>A0A3D8QVV5</accession>
<evidence type="ECO:0000313" key="2">
    <source>
        <dbReference type="EMBL" id="RDW65800.1"/>
    </source>
</evidence>
<feature type="compositionally biased region" description="Basic and acidic residues" evidence="1">
    <location>
        <begin position="36"/>
        <end position="46"/>
    </location>
</feature>
<dbReference type="GeneID" id="38119909"/>
<proteinExistence type="predicted"/>
<feature type="region of interest" description="Disordered" evidence="1">
    <location>
        <begin position="639"/>
        <end position="703"/>
    </location>
</feature>
<dbReference type="AlphaFoldDB" id="A0A3D8QVV5"/>
<sequence>MGSKSSKSKPEASVDGEAALTDSRAVKASSGPQSQDKLDADARSTDLESDSSPGSYALLEDLRLSDAGGAPVPSWSRVSAILHHSLVQAIGKVRDGVNPETLQVLVEEYGRIVKLPIAFTKPGDVLQCAEDYRQWNGGRDKPDSETSLVVFRMEKGCGFEQECWSAKAVMSIIKHSREKSPPSAGLHGILTDGLQWVFLYFGGNNEWSEIELQWLDGHQKAIVSQVSSIMNNAVSFGLLRMQGWYPLSSAGVSSQVHSDSIMPWSERLEQRAKDVYRGLHHSPDPEFEAKLKDFIARARQERDAENQERERAAQENKKKPAEKKDYPTKAVTDLDPGEVHAIFGLQDDRESPADIWEIRPGEERKLSEHAKKMLADHDLLFNGRRWNKADVEAEIRSRIATILVSILAEMKRQDLAGAHGQADHRSSAQSNSYKNLHWQYETALSMPWKLLDGKIYDLSGQLDYYLLYGSHEELETNLVIVEAKTLGGSGPCVYQALSYMEPPIHAMIQSLPINRNRHIIPHIPNPPPRAPQTPTSPRRLAARPLNIKRGPDIAAPLEPVHRVAQPQALVEGGQNDRRKGLLAASAEPRDCVVSVLFAVGQGVEGVESREGEEEELEEEEGVAEAYIVVVVALFGRSKSESASESDAEAEAAVLSDKLNQTAYPSPTTQLPAQPPTPQSPAPQPRAQPNTTAFSSSAGAAVAP</sequence>
<protein>
    <submittedName>
        <fullName evidence="2">Uncharacterized protein</fullName>
    </submittedName>
</protein>
<feature type="region of interest" description="Disordered" evidence="1">
    <location>
        <begin position="1"/>
        <end position="52"/>
    </location>
</feature>
<dbReference type="EMBL" id="PVWQ01000013">
    <property type="protein sequence ID" value="RDW65800.1"/>
    <property type="molecule type" value="Genomic_DNA"/>
</dbReference>
<organism evidence="2 3">
    <name type="scientific">Aspergillus mulundensis</name>
    <dbReference type="NCBI Taxonomy" id="1810919"/>
    <lineage>
        <taxon>Eukaryota</taxon>
        <taxon>Fungi</taxon>
        <taxon>Dikarya</taxon>
        <taxon>Ascomycota</taxon>
        <taxon>Pezizomycotina</taxon>
        <taxon>Eurotiomycetes</taxon>
        <taxon>Eurotiomycetidae</taxon>
        <taxon>Eurotiales</taxon>
        <taxon>Aspergillaceae</taxon>
        <taxon>Aspergillus</taxon>
        <taxon>Aspergillus subgen. Nidulantes</taxon>
    </lineage>
</organism>
<gene>
    <name evidence="2" type="ORF">DSM5745_09539</name>
</gene>
<feature type="region of interest" description="Disordered" evidence="1">
    <location>
        <begin position="299"/>
        <end position="331"/>
    </location>
</feature>
<keyword evidence="3" id="KW-1185">Reference proteome</keyword>
<dbReference type="RefSeq" id="XP_026599903.1">
    <property type="nucleotide sequence ID" value="XM_026751555.1"/>
</dbReference>
<feature type="compositionally biased region" description="Pro residues" evidence="1">
    <location>
        <begin position="672"/>
        <end position="685"/>
    </location>
</feature>
<dbReference type="Proteomes" id="UP000256690">
    <property type="component" value="Unassembled WGS sequence"/>
</dbReference>
<comment type="caution">
    <text evidence="2">The sequence shown here is derived from an EMBL/GenBank/DDBJ whole genome shotgun (WGS) entry which is preliminary data.</text>
</comment>
<dbReference type="OrthoDB" id="4179617at2759"/>